<evidence type="ECO:0000313" key="2">
    <source>
        <dbReference type="Proteomes" id="UP000054477"/>
    </source>
</evidence>
<accession>A0A0C9WIK1</accession>
<protein>
    <submittedName>
        <fullName evidence="1">Uncharacterized protein</fullName>
    </submittedName>
</protein>
<evidence type="ECO:0000313" key="1">
    <source>
        <dbReference type="EMBL" id="KIJ93084.1"/>
    </source>
</evidence>
<dbReference type="HOGENOM" id="CLU_1825597_0_0_1"/>
<reference evidence="1 2" key="1">
    <citation type="submission" date="2014-04" db="EMBL/GenBank/DDBJ databases">
        <authorList>
            <consortium name="DOE Joint Genome Institute"/>
            <person name="Kuo A."/>
            <person name="Kohler A."/>
            <person name="Nagy L.G."/>
            <person name="Floudas D."/>
            <person name="Copeland A."/>
            <person name="Barry K.W."/>
            <person name="Cichocki N."/>
            <person name="Veneault-Fourrey C."/>
            <person name="LaButti K."/>
            <person name="Lindquist E.A."/>
            <person name="Lipzen A."/>
            <person name="Lundell T."/>
            <person name="Morin E."/>
            <person name="Murat C."/>
            <person name="Sun H."/>
            <person name="Tunlid A."/>
            <person name="Henrissat B."/>
            <person name="Grigoriev I.V."/>
            <person name="Hibbett D.S."/>
            <person name="Martin F."/>
            <person name="Nordberg H.P."/>
            <person name="Cantor M.N."/>
            <person name="Hua S.X."/>
        </authorList>
    </citation>
    <scope>NUCLEOTIDE SEQUENCE [LARGE SCALE GENOMIC DNA]</scope>
    <source>
        <strain evidence="1 2">LaAM-08-1</strain>
    </source>
</reference>
<gene>
    <name evidence="1" type="ORF">K443DRAFT_412995</name>
</gene>
<sequence length="141" mass="15900">MDMGAALNDLQIMDVDARSSENVVTGDQIGEQMDGIPQPLNNCQHTHSFRHFELATNGKIEDEVYEFPPPRLLRTFRSRWPTTSSSVGSFTLRQERRPINLARALSLVTTTTSTMRNSRYAIPRVPKGKGCKLFLTTAIFE</sequence>
<dbReference type="Proteomes" id="UP000054477">
    <property type="component" value="Unassembled WGS sequence"/>
</dbReference>
<name>A0A0C9WIK1_9AGAR</name>
<dbReference type="EMBL" id="KN838866">
    <property type="protein sequence ID" value="KIJ93084.1"/>
    <property type="molecule type" value="Genomic_DNA"/>
</dbReference>
<organism evidence="1 2">
    <name type="scientific">Laccaria amethystina LaAM-08-1</name>
    <dbReference type="NCBI Taxonomy" id="1095629"/>
    <lineage>
        <taxon>Eukaryota</taxon>
        <taxon>Fungi</taxon>
        <taxon>Dikarya</taxon>
        <taxon>Basidiomycota</taxon>
        <taxon>Agaricomycotina</taxon>
        <taxon>Agaricomycetes</taxon>
        <taxon>Agaricomycetidae</taxon>
        <taxon>Agaricales</taxon>
        <taxon>Agaricineae</taxon>
        <taxon>Hydnangiaceae</taxon>
        <taxon>Laccaria</taxon>
    </lineage>
</organism>
<reference evidence="2" key="2">
    <citation type="submission" date="2015-01" db="EMBL/GenBank/DDBJ databases">
        <title>Evolutionary Origins and Diversification of the Mycorrhizal Mutualists.</title>
        <authorList>
            <consortium name="DOE Joint Genome Institute"/>
            <consortium name="Mycorrhizal Genomics Consortium"/>
            <person name="Kohler A."/>
            <person name="Kuo A."/>
            <person name="Nagy L.G."/>
            <person name="Floudas D."/>
            <person name="Copeland A."/>
            <person name="Barry K.W."/>
            <person name="Cichocki N."/>
            <person name="Veneault-Fourrey C."/>
            <person name="LaButti K."/>
            <person name="Lindquist E.A."/>
            <person name="Lipzen A."/>
            <person name="Lundell T."/>
            <person name="Morin E."/>
            <person name="Murat C."/>
            <person name="Riley R."/>
            <person name="Ohm R."/>
            <person name="Sun H."/>
            <person name="Tunlid A."/>
            <person name="Henrissat B."/>
            <person name="Grigoriev I.V."/>
            <person name="Hibbett D.S."/>
            <person name="Martin F."/>
        </authorList>
    </citation>
    <scope>NUCLEOTIDE SEQUENCE [LARGE SCALE GENOMIC DNA]</scope>
    <source>
        <strain evidence="2">LaAM-08-1</strain>
    </source>
</reference>
<proteinExistence type="predicted"/>
<dbReference type="AlphaFoldDB" id="A0A0C9WIK1"/>
<keyword evidence="2" id="KW-1185">Reference proteome</keyword>